<evidence type="ECO:0000313" key="12">
    <source>
        <dbReference type="Proteomes" id="UP001333110"/>
    </source>
</evidence>
<dbReference type="GO" id="GO:0005789">
    <property type="term" value="C:endoplasmic reticulum membrane"/>
    <property type="evidence" value="ECO:0007669"/>
    <property type="project" value="UniProtKB-SubCell"/>
</dbReference>
<protein>
    <recommendedName>
        <fullName evidence="13">Transmembrane protein 43</fullName>
    </recommendedName>
</protein>
<dbReference type="AlphaFoldDB" id="A0AAN7N094"/>
<evidence type="ECO:0000256" key="4">
    <source>
        <dbReference type="ARBA" id="ARBA00006627"/>
    </source>
</evidence>
<feature type="transmembrane region" description="Helical" evidence="10">
    <location>
        <begin position="363"/>
        <end position="383"/>
    </location>
</feature>
<feature type="transmembrane region" description="Helical" evidence="10">
    <location>
        <begin position="322"/>
        <end position="343"/>
    </location>
</feature>
<comment type="similarity">
    <text evidence="4">Belongs to the TMEM43 family.</text>
</comment>
<accession>A0AAN7N094</accession>
<dbReference type="EMBL" id="JAUNZN010000010">
    <property type="protein sequence ID" value="KAK4815246.1"/>
    <property type="molecule type" value="Genomic_DNA"/>
</dbReference>
<feature type="transmembrane region" description="Helical" evidence="10">
    <location>
        <begin position="388"/>
        <end position="407"/>
    </location>
</feature>
<feature type="non-terminal residue" evidence="11">
    <location>
        <position position="1"/>
    </location>
</feature>
<name>A0AAN7N094_MYCAM</name>
<comment type="subcellular location">
    <subcellularLocation>
        <location evidence="1">Endomembrane system</location>
        <topology evidence="1">Multi-pass membrane protein</topology>
    </subcellularLocation>
    <subcellularLocation>
        <location evidence="3">Endoplasmic reticulum membrane</location>
    </subcellularLocation>
    <subcellularLocation>
        <location evidence="2">Nucleus envelope</location>
    </subcellularLocation>
</comment>
<evidence type="ECO:0000313" key="11">
    <source>
        <dbReference type="EMBL" id="KAK4815246.1"/>
    </source>
</evidence>
<evidence type="ECO:0000256" key="7">
    <source>
        <dbReference type="ARBA" id="ARBA00022989"/>
    </source>
</evidence>
<comment type="caution">
    <text evidence="11">The sequence shown here is derived from an EMBL/GenBank/DDBJ whole genome shotgun (WGS) entry which is preliminary data.</text>
</comment>
<keyword evidence="5 10" id="KW-0812">Transmembrane</keyword>
<dbReference type="PANTHER" id="PTHR13416:SF2">
    <property type="entry name" value="TRANSMEMBRANE PROTEIN 43"/>
    <property type="match status" value="1"/>
</dbReference>
<dbReference type="Proteomes" id="UP001333110">
    <property type="component" value="Unassembled WGS sequence"/>
</dbReference>
<gene>
    <name evidence="11" type="ORF">QYF61_023693</name>
</gene>
<evidence type="ECO:0000256" key="2">
    <source>
        <dbReference type="ARBA" id="ARBA00004259"/>
    </source>
</evidence>
<dbReference type="InterPro" id="IPR012430">
    <property type="entry name" value="TMEM43_fam"/>
</dbReference>
<evidence type="ECO:0008006" key="13">
    <source>
        <dbReference type="Google" id="ProtNLM"/>
    </source>
</evidence>
<dbReference type="GO" id="GO:0071763">
    <property type="term" value="P:nuclear membrane organization"/>
    <property type="evidence" value="ECO:0007669"/>
    <property type="project" value="TreeGrafter"/>
</dbReference>
<evidence type="ECO:0000256" key="5">
    <source>
        <dbReference type="ARBA" id="ARBA00022692"/>
    </source>
</evidence>
<evidence type="ECO:0000256" key="8">
    <source>
        <dbReference type="ARBA" id="ARBA00023136"/>
    </source>
</evidence>
<keyword evidence="8 10" id="KW-0472">Membrane</keyword>
<keyword evidence="6" id="KW-0256">Endoplasmic reticulum</keyword>
<evidence type="ECO:0000256" key="1">
    <source>
        <dbReference type="ARBA" id="ARBA00004127"/>
    </source>
</evidence>
<evidence type="ECO:0000256" key="3">
    <source>
        <dbReference type="ARBA" id="ARBA00004586"/>
    </source>
</evidence>
<evidence type="ECO:0000256" key="9">
    <source>
        <dbReference type="ARBA" id="ARBA00023242"/>
    </source>
</evidence>
<feature type="transmembrane region" description="Helical" evidence="10">
    <location>
        <begin position="46"/>
        <end position="64"/>
    </location>
</feature>
<sequence length="413" mass="46386">CLPLSHQYCIFLVYLQQFSDTGSRKEHVKITSESKPGFLERLSETSGGMLMGLVTFLLSFYLLFTNEGRALRTAKSLDEGLSLVIPLDSIHSVSQQNEGRLVHLAGALSTSKPLFDPSYGLSIQAVKLKRNVEMYQWVEYEDSKEYEENGEIKKETKYSYNTEWKSEVVNSRNFDREIGHKNPSAMAVESFTAVSPNVQVGSFVLSKGLVDKIDDFKQLSLSNLEDPHADVTRGGDYFYHSENPRRPEVGDLRVSFFYAGLSGDDPHLGSADKVTVIARQQGDQLVPYHTKSGDVLQILYSGELSVEEVFQKEHESNTMKTWALRAAGWLAMFVGISLMTRIFYTLVDWFPVVRDLVNIGLKAFAFCVASSLSLLTISIGWLFYRPLWALLIGLLSVVPIVVAKSRVPPKKQQ</sequence>
<dbReference type="GO" id="GO:0006629">
    <property type="term" value="P:lipid metabolic process"/>
    <property type="evidence" value="ECO:0007669"/>
    <property type="project" value="TreeGrafter"/>
</dbReference>
<keyword evidence="9" id="KW-0539">Nucleus</keyword>
<dbReference type="Pfam" id="PF07787">
    <property type="entry name" value="TMEM43"/>
    <property type="match status" value="1"/>
</dbReference>
<keyword evidence="12" id="KW-1185">Reference proteome</keyword>
<dbReference type="PANTHER" id="PTHR13416">
    <property type="match status" value="1"/>
</dbReference>
<keyword evidence="7 10" id="KW-1133">Transmembrane helix</keyword>
<dbReference type="GO" id="GO:0005637">
    <property type="term" value="C:nuclear inner membrane"/>
    <property type="evidence" value="ECO:0007669"/>
    <property type="project" value="TreeGrafter"/>
</dbReference>
<organism evidence="11 12">
    <name type="scientific">Mycteria americana</name>
    <name type="common">Wood stork</name>
    <dbReference type="NCBI Taxonomy" id="33587"/>
    <lineage>
        <taxon>Eukaryota</taxon>
        <taxon>Metazoa</taxon>
        <taxon>Chordata</taxon>
        <taxon>Craniata</taxon>
        <taxon>Vertebrata</taxon>
        <taxon>Euteleostomi</taxon>
        <taxon>Archelosauria</taxon>
        <taxon>Archosauria</taxon>
        <taxon>Dinosauria</taxon>
        <taxon>Saurischia</taxon>
        <taxon>Theropoda</taxon>
        <taxon>Coelurosauria</taxon>
        <taxon>Aves</taxon>
        <taxon>Neognathae</taxon>
        <taxon>Neoaves</taxon>
        <taxon>Aequornithes</taxon>
        <taxon>Ciconiiformes</taxon>
        <taxon>Ciconiidae</taxon>
        <taxon>Mycteria</taxon>
    </lineage>
</organism>
<proteinExistence type="inferred from homology"/>
<reference evidence="11 12" key="1">
    <citation type="journal article" date="2023" name="J. Hered.">
        <title>Chromosome-level genome of the wood stork (Mycteria americana) provides insight into avian chromosome evolution.</title>
        <authorList>
            <person name="Flamio R. Jr."/>
            <person name="Ramstad K.M."/>
        </authorList>
    </citation>
    <scope>NUCLEOTIDE SEQUENCE [LARGE SCALE GENOMIC DNA]</scope>
    <source>
        <strain evidence="11">JAX WOST 10</strain>
    </source>
</reference>
<evidence type="ECO:0000256" key="6">
    <source>
        <dbReference type="ARBA" id="ARBA00022824"/>
    </source>
</evidence>
<evidence type="ECO:0000256" key="10">
    <source>
        <dbReference type="SAM" id="Phobius"/>
    </source>
</evidence>